<organism evidence="1">
    <name type="scientific">marine sediment metagenome</name>
    <dbReference type="NCBI Taxonomy" id="412755"/>
    <lineage>
        <taxon>unclassified sequences</taxon>
        <taxon>metagenomes</taxon>
        <taxon>ecological metagenomes</taxon>
    </lineage>
</organism>
<proteinExistence type="predicted"/>
<reference evidence="1" key="1">
    <citation type="journal article" date="2014" name="Front. Microbiol.">
        <title>High frequency of phylogenetically diverse reductive dehalogenase-homologous genes in deep subseafloor sedimentary metagenomes.</title>
        <authorList>
            <person name="Kawai M."/>
            <person name="Futagami T."/>
            <person name="Toyoda A."/>
            <person name="Takaki Y."/>
            <person name="Nishi S."/>
            <person name="Hori S."/>
            <person name="Arai W."/>
            <person name="Tsubouchi T."/>
            <person name="Morono Y."/>
            <person name="Uchiyama I."/>
            <person name="Ito T."/>
            <person name="Fujiyama A."/>
            <person name="Inagaki F."/>
            <person name="Takami H."/>
        </authorList>
    </citation>
    <scope>NUCLEOTIDE SEQUENCE</scope>
    <source>
        <strain evidence="1">Expedition CK06-06</strain>
    </source>
</reference>
<comment type="caution">
    <text evidence="1">The sequence shown here is derived from an EMBL/GenBank/DDBJ whole genome shotgun (WGS) entry which is preliminary data.</text>
</comment>
<sequence>NLFDGTGESYYLKIAAGGIPGGVALTANRILAIEVNNAARTITFSGDPTLGDWFDQSVKAAADAALNSLNIADWLITGGTIVASGSITTLASLITGGDIGNAADPDLLQCGVGALTVNGTLTLTGAITSLSSPFTISAAAAYILLHDSGTNVGHYIMSSDTTESSGYGEFSIWRCEGGSRGLYAWGQSAYIVG</sequence>
<dbReference type="EMBL" id="BARV01009531">
    <property type="protein sequence ID" value="GAI16897.1"/>
    <property type="molecule type" value="Genomic_DNA"/>
</dbReference>
<protein>
    <submittedName>
        <fullName evidence="1">Uncharacterized protein</fullName>
    </submittedName>
</protein>
<dbReference type="AlphaFoldDB" id="X1LC64"/>
<gene>
    <name evidence="1" type="ORF">S06H3_18773</name>
</gene>
<evidence type="ECO:0000313" key="1">
    <source>
        <dbReference type="EMBL" id="GAI16897.1"/>
    </source>
</evidence>
<accession>X1LC64</accession>
<feature type="non-terminal residue" evidence="1">
    <location>
        <position position="1"/>
    </location>
</feature>
<name>X1LC64_9ZZZZ</name>